<organism evidence="1 2">
    <name type="scientific">Amycolatopsis albidoflavus</name>
    <dbReference type="NCBI Taxonomy" id="102226"/>
    <lineage>
        <taxon>Bacteria</taxon>
        <taxon>Bacillati</taxon>
        <taxon>Actinomycetota</taxon>
        <taxon>Actinomycetes</taxon>
        <taxon>Pseudonocardiales</taxon>
        <taxon>Pseudonocardiaceae</taxon>
        <taxon>Amycolatopsis</taxon>
    </lineage>
</organism>
<keyword evidence="2" id="KW-1185">Reference proteome</keyword>
<dbReference type="Gene3D" id="3.30.1310.10">
    <property type="entry name" value="Nucleoid-associated protein YbaB-like domain"/>
    <property type="match status" value="1"/>
</dbReference>
<evidence type="ECO:0000313" key="2">
    <source>
        <dbReference type="Proteomes" id="UP001597542"/>
    </source>
</evidence>
<name>A0ABW5IJK0_9PSEU</name>
<evidence type="ECO:0000313" key="1">
    <source>
        <dbReference type="EMBL" id="MFD2488020.1"/>
    </source>
</evidence>
<sequence>MTIDWGSLGGDAESGLEDAMAALETERRKLDELGRVWDEAITVRAKDRSLEMTFDGRGELAELTFNGDKYRKLAPQQLASIILETLRKGRAQAQEKLAGAMSGGIGIPGLDVAGLASGKVRPDEMFESLLGPMLQGLGGMGLGLDVDSIAKRPGRKDAKGGGDV</sequence>
<dbReference type="InterPro" id="IPR036894">
    <property type="entry name" value="YbaB-like_sf"/>
</dbReference>
<accession>A0ABW5IJK0</accession>
<dbReference type="RefSeq" id="WP_344281493.1">
    <property type="nucleotide sequence ID" value="NZ_BAAAHV010000020.1"/>
</dbReference>
<reference evidence="2" key="1">
    <citation type="journal article" date="2019" name="Int. J. Syst. Evol. Microbiol.">
        <title>The Global Catalogue of Microorganisms (GCM) 10K type strain sequencing project: providing services to taxonomists for standard genome sequencing and annotation.</title>
        <authorList>
            <consortium name="The Broad Institute Genomics Platform"/>
            <consortium name="The Broad Institute Genome Sequencing Center for Infectious Disease"/>
            <person name="Wu L."/>
            <person name="Ma J."/>
        </authorList>
    </citation>
    <scope>NUCLEOTIDE SEQUENCE [LARGE SCALE GENOMIC DNA]</scope>
    <source>
        <strain evidence="2">CGMCC 4.7638</strain>
    </source>
</reference>
<protein>
    <submittedName>
        <fullName evidence="1">YbaB/EbfC family DNA-binding protein</fullName>
    </submittedName>
</protein>
<keyword evidence="1" id="KW-0238">DNA-binding</keyword>
<dbReference type="EMBL" id="JBHUKQ010000038">
    <property type="protein sequence ID" value="MFD2488020.1"/>
    <property type="molecule type" value="Genomic_DNA"/>
</dbReference>
<dbReference type="Proteomes" id="UP001597542">
    <property type="component" value="Unassembled WGS sequence"/>
</dbReference>
<gene>
    <name evidence="1" type="ORF">ACFSUT_47625</name>
</gene>
<proteinExistence type="predicted"/>
<comment type="caution">
    <text evidence="1">The sequence shown here is derived from an EMBL/GenBank/DDBJ whole genome shotgun (WGS) entry which is preliminary data.</text>
</comment>
<dbReference type="GO" id="GO:0003677">
    <property type="term" value="F:DNA binding"/>
    <property type="evidence" value="ECO:0007669"/>
    <property type="project" value="UniProtKB-KW"/>
</dbReference>